<keyword evidence="1" id="KW-0812">Transmembrane</keyword>
<keyword evidence="1" id="KW-1133">Transmembrane helix</keyword>
<evidence type="ECO:0000256" key="1">
    <source>
        <dbReference type="SAM" id="Phobius"/>
    </source>
</evidence>
<feature type="transmembrane region" description="Helical" evidence="1">
    <location>
        <begin position="87"/>
        <end position="106"/>
    </location>
</feature>
<feature type="transmembrane region" description="Helical" evidence="1">
    <location>
        <begin position="18"/>
        <end position="38"/>
    </location>
</feature>
<reference evidence="2" key="1">
    <citation type="submission" date="2018-05" db="EMBL/GenBank/DDBJ databases">
        <authorList>
            <person name="Lanie J.A."/>
            <person name="Ng W.-L."/>
            <person name="Kazmierczak K.M."/>
            <person name="Andrzejewski T.M."/>
            <person name="Davidsen T.M."/>
            <person name="Wayne K.J."/>
            <person name="Tettelin H."/>
            <person name="Glass J.I."/>
            <person name="Rusch D."/>
            <person name="Podicherti R."/>
            <person name="Tsui H.-C.T."/>
            <person name="Winkler M.E."/>
        </authorList>
    </citation>
    <scope>NUCLEOTIDE SEQUENCE</scope>
</reference>
<feature type="transmembrane region" description="Helical" evidence="1">
    <location>
        <begin position="118"/>
        <end position="143"/>
    </location>
</feature>
<dbReference type="PANTHER" id="PTHR43471:SF10">
    <property type="entry name" value="SLL1107 PROTEIN"/>
    <property type="match status" value="1"/>
</dbReference>
<name>A0A382US39_9ZZZZ</name>
<organism evidence="2">
    <name type="scientific">marine metagenome</name>
    <dbReference type="NCBI Taxonomy" id="408172"/>
    <lineage>
        <taxon>unclassified sequences</taxon>
        <taxon>metagenomes</taxon>
        <taxon>ecological metagenomes</taxon>
    </lineage>
</organism>
<feature type="non-terminal residue" evidence="2">
    <location>
        <position position="192"/>
    </location>
</feature>
<dbReference type="AlphaFoldDB" id="A0A382US39"/>
<dbReference type="PANTHER" id="PTHR43471">
    <property type="entry name" value="ABC TRANSPORTER PERMEASE"/>
    <property type="match status" value="1"/>
</dbReference>
<feature type="transmembrane region" description="Helical" evidence="1">
    <location>
        <begin position="164"/>
        <end position="190"/>
    </location>
</feature>
<dbReference type="EMBL" id="UINC01146384">
    <property type="protein sequence ID" value="SVD37079.1"/>
    <property type="molecule type" value="Genomic_DNA"/>
</dbReference>
<keyword evidence="1" id="KW-0472">Membrane</keyword>
<sequence>MVLEQEIPTFVTWLGPALASYMLVAFLVCVFAALLAWISMSAVSGPLAAGDRVYRGVLAGITDLLGMSMRRVWALARLAIQESLRRNVLIVLGLFAAIVLFAGWFLDPQSVNPGKLYLGFILSATNLLVCLVVLVLSVFSLPADVKAKAIQTVTTKPVRTGEIVFGRILGFSIVGTVLLVIMGGVGWAFVVR</sequence>
<gene>
    <name evidence="2" type="ORF">METZ01_LOCUS389933</name>
</gene>
<proteinExistence type="predicted"/>
<evidence type="ECO:0000313" key="2">
    <source>
        <dbReference type="EMBL" id="SVD37079.1"/>
    </source>
</evidence>
<protein>
    <submittedName>
        <fullName evidence="2">Uncharacterized protein</fullName>
    </submittedName>
</protein>
<accession>A0A382US39</accession>